<protein>
    <submittedName>
        <fullName evidence="7">Cytochrome b6-f complex iron-sulfur subunit</fullName>
    </submittedName>
</protein>
<accession>A0A518GYD8</accession>
<evidence type="ECO:0000256" key="3">
    <source>
        <dbReference type="ARBA" id="ARBA00023004"/>
    </source>
</evidence>
<dbReference type="InterPro" id="IPR017941">
    <property type="entry name" value="Rieske_2Fe-2S"/>
</dbReference>
<feature type="compositionally biased region" description="Basic and acidic residues" evidence="5">
    <location>
        <begin position="114"/>
        <end position="128"/>
    </location>
</feature>
<dbReference type="EMBL" id="CP036426">
    <property type="protein sequence ID" value="QDV33604.1"/>
    <property type="molecule type" value="Genomic_DNA"/>
</dbReference>
<organism evidence="7 8">
    <name type="scientific">Tautonia plasticadhaerens</name>
    <dbReference type="NCBI Taxonomy" id="2527974"/>
    <lineage>
        <taxon>Bacteria</taxon>
        <taxon>Pseudomonadati</taxon>
        <taxon>Planctomycetota</taxon>
        <taxon>Planctomycetia</taxon>
        <taxon>Isosphaerales</taxon>
        <taxon>Isosphaeraceae</taxon>
        <taxon>Tautonia</taxon>
    </lineage>
</organism>
<keyword evidence="4" id="KW-0411">Iron-sulfur</keyword>
<evidence type="ECO:0000259" key="6">
    <source>
        <dbReference type="PROSITE" id="PS51296"/>
    </source>
</evidence>
<keyword evidence="2" id="KW-0479">Metal-binding</keyword>
<feature type="region of interest" description="Disordered" evidence="5">
    <location>
        <begin position="1"/>
        <end position="160"/>
    </location>
</feature>
<gene>
    <name evidence="7" type="primary">petC</name>
    <name evidence="7" type="ORF">ElP_14800</name>
</gene>
<feature type="domain" description="Rieske" evidence="6">
    <location>
        <begin position="274"/>
        <end position="337"/>
    </location>
</feature>
<evidence type="ECO:0000256" key="4">
    <source>
        <dbReference type="ARBA" id="ARBA00023014"/>
    </source>
</evidence>
<feature type="compositionally biased region" description="Low complexity" evidence="5">
    <location>
        <begin position="36"/>
        <end position="54"/>
    </location>
</feature>
<keyword evidence="3" id="KW-0408">Iron</keyword>
<proteinExistence type="predicted"/>
<evidence type="ECO:0000256" key="2">
    <source>
        <dbReference type="ARBA" id="ARBA00022723"/>
    </source>
</evidence>
<dbReference type="SUPFAM" id="SSF50022">
    <property type="entry name" value="ISP domain"/>
    <property type="match status" value="1"/>
</dbReference>
<dbReference type="InterPro" id="IPR036922">
    <property type="entry name" value="Rieske_2Fe-2S_sf"/>
</dbReference>
<dbReference type="Gene3D" id="2.102.10.10">
    <property type="entry name" value="Rieske [2Fe-2S] iron-sulphur domain"/>
    <property type="match status" value="1"/>
</dbReference>
<keyword evidence="8" id="KW-1185">Reference proteome</keyword>
<reference evidence="7 8" key="1">
    <citation type="submission" date="2019-02" db="EMBL/GenBank/DDBJ databases">
        <title>Deep-cultivation of Planctomycetes and their phenomic and genomic characterization uncovers novel biology.</title>
        <authorList>
            <person name="Wiegand S."/>
            <person name="Jogler M."/>
            <person name="Boedeker C."/>
            <person name="Pinto D."/>
            <person name="Vollmers J."/>
            <person name="Rivas-Marin E."/>
            <person name="Kohn T."/>
            <person name="Peeters S.H."/>
            <person name="Heuer A."/>
            <person name="Rast P."/>
            <person name="Oberbeckmann S."/>
            <person name="Bunk B."/>
            <person name="Jeske O."/>
            <person name="Meyerdierks A."/>
            <person name="Storesund J.E."/>
            <person name="Kallscheuer N."/>
            <person name="Luecker S."/>
            <person name="Lage O.M."/>
            <person name="Pohl T."/>
            <person name="Merkel B.J."/>
            <person name="Hornburger P."/>
            <person name="Mueller R.-W."/>
            <person name="Bruemmer F."/>
            <person name="Labrenz M."/>
            <person name="Spormann A.M."/>
            <person name="Op den Camp H."/>
            <person name="Overmann J."/>
            <person name="Amann R."/>
            <person name="Jetten M.S.M."/>
            <person name="Mascher T."/>
            <person name="Medema M.H."/>
            <person name="Devos D.P."/>
            <person name="Kaster A.-K."/>
            <person name="Ovreas L."/>
            <person name="Rohde M."/>
            <person name="Galperin M.Y."/>
            <person name="Jogler C."/>
        </authorList>
    </citation>
    <scope>NUCLEOTIDE SEQUENCE [LARGE SCALE GENOMIC DNA]</scope>
    <source>
        <strain evidence="7 8">ElP</strain>
    </source>
</reference>
<dbReference type="GO" id="GO:0051537">
    <property type="term" value="F:2 iron, 2 sulfur cluster binding"/>
    <property type="evidence" value="ECO:0007669"/>
    <property type="project" value="UniProtKB-KW"/>
</dbReference>
<dbReference type="KEGG" id="tpla:ElP_14800"/>
<feature type="compositionally biased region" description="Basic and acidic residues" evidence="5">
    <location>
        <begin position="1"/>
        <end position="14"/>
    </location>
</feature>
<evidence type="ECO:0000313" key="7">
    <source>
        <dbReference type="EMBL" id="QDV33604.1"/>
    </source>
</evidence>
<evidence type="ECO:0000256" key="1">
    <source>
        <dbReference type="ARBA" id="ARBA00022714"/>
    </source>
</evidence>
<keyword evidence="1" id="KW-0001">2Fe-2S</keyword>
<dbReference type="CDD" id="cd03467">
    <property type="entry name" value="Rieske"/>
    <property type="match status" value="1"/>
</dbReference>
<name>A0A518GYD8_9BACT</name>
<dbReference type="GO" id="GO:0046872">
    <property type="term" value="F:metal ion binding"/>
    <property type="evidence" value="ECO:0007669"/>
    <property type="project" value="UniProtKB-KW"/>
</dbReference>
<evidence type="ECO:0000256" key="5">
    <source>
        <dbReference type="SAM" id="MobiDB-lite"/>
    </source>
</evidence>
<evidence type="ECO:0000313" key="8">
    <source>
        <dbReference type="Proteomes" id="UP000317835"/>
    </source>
</evidence>
<dbReference type="PROSITE" id="PS51296">
    <property type="entry name" value="RIESKE"/>
    <property type="match status" value="1"/>
</dbReference>
<dbReference type="AlphaFoldDB" id="A0A518GYD8"/>
<sequence>MSLKEKLAAARSRPDGASGDESSNSRPGPAPTRTEPGSTAGTPGAAAPAPTSAQGPGGRPLSVSEKLAAARSRPPSAPSPKAGPVTAPREVREPAPPTGAGPGESAGDPGRPMSVKEKLAAARARTSEAEGAAESRQTPGPTGEPGAPPDPGASSLPARSNPTLELADRLRASAVTRAVADPVRAAPFRSGEGRGQGGFSEFIPAVGVWGALAVVGGAIAATFAVLALTEGAEEPTGEVIVGPPDGIEAGVVSEAFVDVGGFWLVRSPAFDGIDSIVALRAACPIRECDVVWDPGGGRFECPCDGSTFTIAGLVSGGPSPRALERCRISKGEDGLIRVDPGRTYREERGQWADPESVVLP</sequence>
<dbReference type="Proteomes" id="UP000317835">
    <property type="component" value="Chromosome"/>
</dbReference>